<dbReference type="EMBL" id="AUSU01001660">
    <property type="protein sequence ID" value="EPS70520.1"/>
    <property type="molecule type" value="Genomic_DNA"/>
</dbReference>
<evidence type="ECO:0000313" key="1">
    <source>
        <dbReference type="EMBL" id="EPS70520.1"/>
    </source>
</evidence>
<dbReference type="AlphaFoldDB" id="S8CUQ4"/>
<dbReference type="InterPro" id="IPR022251">
    <property type="entry name" value="DUF3774_wound-induced"/>
</dbReference>
<comment type="caution">
    <text evidence="1">The sequence shown here is derived from an EMBL/GenBank/DDBJ whole genome shotgun (WGS) entry which is preliminary data.</text>
</comment>
<evidence type="ECO:0008006" key="3">
    <source>
        <dbReference type="Google" id="ProtNLM"/>
    </source>
</evidence>
<dbReference type="Proteomes" id="UP000015453">
    <property type="component" value="Unassembled WGS sequence"/>
</dbReference>
<dbReference type="OrthoDB" id="691528at2759"/>
<dbReference type="Pfam" id="PF12609">
    <property type="entry name" value="DUF3774"/>
    <property type="match status" value="1"/>
</dbReference>
<reference evidence="1 2" key="1">
    <citation type="journal article" date="2013" name="BMC Genomics">
        <title>The miniature genome of a carnivorous plant Genlisea aurea contains a low number of genes and short non-coding sequences.</title>
        <authorList>
            <person name="Leushkin E.V."/>
            <person name="Sutormin R.A."/>
            <person name="Nabieva E.R."/>
            <person name="Penin A.A."/>
            <person name="Kondrashov A.S."/>
            <person name="Logacheva M.D."/>
        </authorList>
    </citation>
    <scope>NUCLEOTIDE SEQUENCE [LARGE SCALE GENOMIC DNA]</scope>
</reference>
<organism evidence="1 2">
    <name type="scientific">Genlisea aurea</name>
    <dbReference type="NCBI Taxonomy" id="192259"/>
    <lineage>
        <taxon>Eukaryota</taxon>
        <taxon>Viridiplantae</taxon>
        <taxon>Streptophyta</taxon>
        <taxon>Embryophyta</taxon>
        <taxon>Tracheophyta</taxon>
        <taxon>Spermatophyta</taxon>
        <taxon>Magnoliopsida</taxon>
        <taxon>eudicotyledons</taxon>
        <taxon>Gunneridae</taxon>
        <taxon>Pentapetalae</taxon>
        <taxon>asterids</taxon>
        <taxon>lamiids</taxon>
        <taxon>Lamiales</taxon>
        <taxon>Lentibulariaceae</taxon>
        <taxon>Genlisea</taxon>
    </lineage>
</organism>
<gene>
    <name evidence="1" type="ORF">M569_04259</name>
</gene>
<keyword evidence="2" id="KW-1185">Reference proteome</keyword>
<name>S8CUQ4_9LAMI</name>
<dbReference type="PANTHER" id="PTHR33090">
    <property type="entry name" value="DUF3774 DOMAIN PROTEIN-RELATED"/>
    <property type="match status" value="1"/>
</dbReference>
<sequence>VAAAAVFAVEGLKDLGFCRWNYTMRVIHQHVKSNLAVRSYGAQAQKQLSSATHTDQRRLKKKQQSEEEDLRKIMYLTCWGPN</sequence>
<feature type="non-terminal residue" evidence="1">
    <location>
        <position position="1"/>
    </location>
</feature>
<evidence type="ECO:0000313" key="2">
    <source>
        <dbReference type="Proteomes" id="UP000015453"/>
    </source>
</evidence>
<protein>
    <recommendedName>
        <fullName evidence="3">Wound-responsive family protein</fullName>
    </recommendedName>
</protein>
<accession>S8CUQ4</accession>
<proteinExistence type="predicted"/>